<evidence type="ECO:0000256" key="4">
    <source>
        <dbReference type="ARBA" id="ARBA00022692"/>
    </source>
</evidence>
<feature type="compositionally biased region" description="Pro residues" evidence="9">
    <location>
        <begin position="753"/>
        <end position="767"/>
    </location>
</feature>
<feature type="region of interest" description="Disordered" evidence="9">
    <location>
        <begin position="690"/>
        <end position="781"/>
    </location>
</feature>
<evidence type="ECO:0000313" key="13">
    <source>
        <dbReference type="Proteomes" id="UP000823941"/>
    </source>
</evidence>
<keyword evidence="3" id="KW-1003">Cell membrane</keyword>
<comment type="caution">
    <text evidence="8">Lacks conserved residue(s) required for the propagation of feature annotation.</text>
</comment>
<reference evidence="12 13" key="1">
    <citation type="submission" date="2021-06" db="EMBL/GenBank/DDBJ databases">
        <title>A haploid diamondback moth (Plutella xylostella L.) genome assembly resolves 31 chromosomes and identifies a diamide resistance mutation.</title>
        <authorList>
            <person name="Ward C.M."/>
            <person name="Perry K.D."/>
            <person name="Baker G."/>
            <person name="Powis K."/>
            <person name="Heckel D.G."/>
            <person name="Baxter S.W."/>
        </authorList>
    </citation>
    <scope>NUCLEOTIDE SEQUENCE [LARGE SCALE GENOMIC DNA]</scope>
    <source>
        <strain evidence="12 13">LV</strain>
        <tissue evidence="12">Single pupa</tissue>
    </source>
</reference>
<proteinExistence type="inferred from homology"/>
<keyword evidence="7" id="KW-0325">Glycoprotein</keyword>
<comment type="caution">
    <text evidence="12">The sequence shown here is derived from an EMBL/GenBank/DDBJ whole genome shotgun (WGS) entry which is preliminary data.</text>
</comment>
<evidence type="ECO:0000256" key="5">
    <source>
        <dbReference type="ARBA" id="ARBA00022989"/>
    </source>
</evidence>
<dbReference type="InterPro" id="IPR049452">
    <property type="entry name" value="Anoctamin_TM"/>
</dbReference>
<feature type="domain" description="Anoctamin dimerisation" evidence="11">
    <location>
        <begin position="1141"/>
        <end position="1220"/>
    </location>
</feature>
<feature type="transmembrane region" description="Helical" evidence="8">
    <location>
        <begin position="1352"/>
        <end position="1374"/>
    </location>
</feature>
<evidence type="ECO:0000256" key="2">
    <source>
        <dbReference type="ARBA" id="ARBA00009671"/>
    </source>
</evidence>
<evidence type="ECO:0000256" key="3">
    <source>
        <dbReference type="ARBA" id="ARBA00022475"/>
    </source>
</evidence>
<feature type="domain" description="Anoctamin dimerisation" evidence="11">
    <location>
        <begin position="1243"/>
        <end position="1319"/>
    </location>
</feature>
<feature type="transmembrane region" description="Helical" evidence="8">
    <location>
        <begin position="1310"/>
        <end position="1331"/>
    </location>
</feature>
<accession>A0ABQ7PUP6</accession>
<feature type="transmembrane region" description="Helical" evidence="8">
    <location>
        <begin position="1710"/>
        <end position="1733"/>
    </location>
</feature>
<evidence type="ECO:0000256" key="8">
    <source>
        <dbReference type="RuleBase" id="RU280814"/>
    </source>
</evidence>
<feature type="transmembrane region" description="Helical" evidence="8">
    <location>
        <begin position="1891"/>
        <end position="1909"/>
    </location>
</feature>
<name>A0ABQ7PUP6_PLUXY</name>
<dbReference type="PANTHER" id="PTHR12308">
    <property type="entry name" value="ANOCTAMIN"/>
    <property type="match status" value="1"/>
</dbReference>
<keyword evidence="6 8" id="KW-0472">Membrane</keyword>
<feature type="transmembrane region" description="Helical" evidence="8">
    <location>
        <begin position="1592"/>
        <end position="1612"/>
    </location>
</feature>
<evidence type="ECO:0000256" key="7">
    <source>
        <dbReference type="ARBA" id="ARBA00023180"/>
    </source>
</evidence>
<dbReference type="InterPro" id="IPR007632">
    <property type="entry name" value="Anoctamin"/>
</dbReference>
<feature type="transmembrane region" description="Helical" evidence="8">
    <location>
        <begin position="1429"/>
        <end position="1450"/>
    </location>
</feature>
<evidence type="ECO:0000313" key="12">
    <source>
        <dbReference type="EMBL" id="KAG7296697.1"/>
    </source>
</evidence>
<evidence type="ECO:0000259" key="11">
    <source>
        <dbReference type="Pfam" id="PF16178"/>
    </source>
</evidence>
<comment type="subcellular location">
    <subcellularLocation>
        <location evidence="1">Cell membrane</location>
        <topology evidence="1">Multi-pass membrane protein</topology>
    </subcellularLocation>
    <subcellularLocation>
        <location evidence="8">Membrane</location>
        <topology evidence="8">Multi-pass membrane protein</topology>
    </subcellularLocation>
</comment>
<feature type="compositionally biased region" description="Basic and acidic residues" evidence="9">
    <location>
        <begin position="703"/>
        <end position="712"/>
    </location>
</feature>
<dbReference type="EMBL" id="JAHIBW010000028">
    <property type="protein sequence ID" value="KAG7296697.1"/>
    <property type="molecule type" value="Genomic_DNA"/>
</dbReference>
<evidence type="ECO:0000259" key="10">
    <source>
        <dbReference type="Pfam" id="PF04547"/>
    </source>
</evidence>
<feature type="transmembrane region" description="Helical" evidence="8">
    <location>
        <begin position="1549"/>
        <end position="1572"/>
    </location>
</feature>
<dbReference type="Pfam" id="PF16178">
    <property type="entry name" value="Anoct_dimer"/>
    <property type="match status" value="2"/>
</dbReference>
<feature type="region of interest" description="Disordered" evidence="9">
    <location>
        <begin position="1"/>
        <end position="20"/>
    </location>
</feature>
<comment type="similarity">
    <text evidence="2 8">Belongs to the anoctamin family.</text>
</comment>
<dbReference type="Proteomes" id="UP000823941">
    <property type="component" value="Chromosome 28"/>
</dbReference>
<feature type="domain" description="Anoctamin transmembrane" evidence="10">
    <location>
        <begin position="1331"/>
        <end position="1875"/>
    </location>
</feature>
<gene>
    <name evidence="12" type="ORF">JYU34_020573</name>
</gene>
<evidence type="ECO:0000256" key="6">
    <source>
        <dbReference type="ARBA" id="ARBA00023136"/>
    </source>
</evidence>
<keyword evidence="13" id="KW-1185">Reference proteome</keyword>
<feature type="transmembrane region" description="Helical" evidence="8">
    <location>
        <begin position="1754"/>
        <end position="1774"/>
    </location>
</feature>
<evidence type="ECO:0000256" key="1">
    <source>
        <dbReference type="ARBA" id="ARBA00004651"/>
    </source>
</evidence>
<organism evidence="12 13">
    <name type="scientific">Plutella xylostella</name>
    <name type="common">Diamondback moth</name>
    <name type="synonym">Plutella maculipennis</name>
    <dbReference type="NCBI Taxonomy" id="51655"/>
    <lineage>
        <taxon>Eukaryota</taxon>
        <taxon>Metazoa</taxon>
        <taxon>Ecdysozoa</taxon>
        <taxon>Arthropoda</taxon>
        <taxon>Hexapoda</taxon>
        <taxon>Insecta</taxon>
        <taxon>Pterygota</taxon>
        <taxon>Neoptera</taxon>
        <taxon>Endopterygota</taxon>
        <taxon>Lepidoptera</taxon>
        <taxon>Glossata</taxon>
        <taxon>Ditrysia</taxon>
        <taxon>Yponomeutoidea</taxon>
        <taxon>Plutellidae</taxon>
        <taxon>Plutella</taxon>
    </lineage>
</organism>
<dbReference type="InterPro" id="IPR032394">
    <property type="entry name" value="Anoct_dimer"/>
</dbReference>
<keyword evidence="5 8" id="KW-1133">Transmembrane helix</keyword>
<feature type="compositionally biased region" description="Basic and acidic residues" evidence="9">
    <location>
        <begin position="1"/>
        <end position="15"/>
    </location>
</feature>
<feature type="compositionally biased region" description="Pro residues" evidence="9">
    <location>
        <begin position="690"/>
        <end position="700"/>
    </location>
</feature>
<dbReference type="PANTHER" id="PTHR12308:SF73">
    <property type="entry name" value="ANOCTAMIN"/>
    <property type="match status" value="1"/>
</dbReference>
<sequence length="1952" mass="223618">MDELKKTTDEEDSKKWWTGRSSKATHKCGIKFKPQPISKISVLDTLMLKTKHRNLPNYELTKKNKVRGINVATLNNKRNIPSLSNIIGNSGKTSKLRNRDRLLYEIKESSFGSKLFKSSQEKRYGHNNKESNKNIYEKYKKKSVRQERKVLKKDSSKTNKQKIIFQCPSKAKFPKTLSNHFYKKYYTYRSTTAPTKMDTNQNKPANIKSNRMFAKQSEYLNESYESTSSHKCFKNTSKDRDKLKYSKIFSNSAIRQFYAFGKLRKDMDKKIEKPKRSSKLLLGSASSYMTKSLRDDYSVKTEKHLKSIDIVSKWKTLQEQQSLESNSKVKLARANNRILPTTYKMCSNSTQSKYFPKRSNKQSASLKRLVKIPATTVMKVEVKKTHPENVDCVCCTCPSRHYPPEKGDGTAAETATEMDGDNLNITKKSVCVDTKRRHKKGVKDTSATTADGPPATKSTGAGPAPPQAMKSAFHLKKYKRDELRKKKIKFEKTPPTLKEIKNMTEQQIKIKFKAPYIEREEAPEADAEEFRRSVRDKKKLSELYPWLENPTVTTSEACAHVCCRCPDPYEGMTKMGAYPEPGVPFGGGWGSYGFGAGAPGEPGAPGAERPQIAPQELPTKGAYAPGGMYGPPLSYGAKGKFPPAGDWQTQMGAKALPAGWPPPGWVPPGWVPPPGQTPPPWRAPPGWKPPMGWTPPPGSRPPEGWEKPKDWPPIDGSIPKPPTIGRIPPDGWVPPGWKPPPDQKVVKWDPPENWVPPPGWTPPPGSTPPKEFMPPEGWVPPGWKSPPGIKVPVEWTPPPNWIPPPGWTPPKGAIPPPGYLPPAGSKPPPEFYPPEGWVPPGWKPSPAYNPPPKWLPPPMWLPPPDWKPPPGSLPPKKWMPPKKWVPPGWTPRPGMKVKQWNPPPLWFPPNRWKPPAGAKPPPVTVIPPLWEPPEKYQPPVDYLQPAPKGFYYDDDDKLKKTAKFDRQVKKQAKIEKKAERERIMKLKEQGHDYVLTLDAATGKFVLEQKIPDPPPVCTHEKCICQPYTEEELQKMMGENICEENLCTCPTQYKKDAYADNVRIKEMELAAKEAWIRYMEMRRARLAKILAALEPIRRKELAEALKAQIMARRKKAIICKCPLEMTVDEILKSYNSDYRAKFRDKIRLVDFILVLKDDGDPRVEQMCANFLTGALKVGLEIELERGVMPCNSQLVFAKVHAPPYIIEKYGRAFGIRKYFKRHHIYCVPSPEREYVEVARDATPKPIMYSTHDRMMIVNQILMHLPYGTDTFDYGYHRLVSKHILRDGFALHDGPYFFVSNQVADKAQLRQILYYNWAAPWFVCFRTCPILMIQEYMGERAASFFLFYSYYNQALFVLSAMAFLCSIFLGIAPFVYSSVKKSVFYACGGELSGMTLCPYCTDFDLKWCDLKTVGKNYCITNVIDNILDNSVMIMELYSILLILWAIFVPYAWKYKERKITWLWECNTATSNSQCNYIRMRIPQIIKQVEDNAFFVAKQVITGIVIFIFMGLFIATLFMNIWIFRYARDGLIFGWINMIFKEPDIQIIRLMLMLFNGIIFAAISCAAGILVKHIVYLLTHLEKHTLFMHYERHIVVRYTFITLITSLGYLVYQAYFHGIGYRSPIEKCQFLFIEYYYHICGPFNICLHEILVAYLCVMIIKQFLIPSLWWASRIVTCNKTCCTKYPAWERELLLAPLTEKMIMDRYDYIIDQFAFLVTFGIVFPLATIPCLLCNCWDYNYTARLFLMRHRRALLPRFAGIGTVRGALLTIGFMTIWLHAGMIAWQTKIAERHVYRAYSHTYKNTSYLQYLGVNFTGSLYKNKTLADPEISKNYSASGGTDAECFAPIQYRMTMFLEAYQTDIKDFHNKFGKGHPQKWACGSECYAVMMTKCKIFILYVLFMHSVVWLIASLFGTSSRVRQVRVAEAKILSAIVRGDRRRSRKSVVQDFSTYCPNC</sequence>
<feature type="region of interest" description="Disordered" evidence="9">
    <location>
        <begin position="436"/>
        <end position="467"/>
    </location>
</feature>
<evidence type="ECO:0000256" key="9">
    <source>
        <dbReference type="SAM" id="MobiDB-lite"/>
    </source>
</evidence>
<dbReference type="Pfam" id="PF04547">
    <property type="entry name" value="Anoctamin"/>
    <property type="match status" value="1"/>
</dbReference>
<keyword evidence="4 8" id="KW-0812">Transmembrane</keyword>
<protein>
    <recommendedName>
        <fullName evidence="8">Anoctamin</fullName>
    </recommendedName>
</protein>
<feature type="transmembrane region" description="Helical" evidence="8">
    <location>
        <begin position="1490"/>
        <end position="1512"/>
    </location>
</feature>